<evidence type="ECO:0000313" key="12">
    <source>
        <dbReference type="Proteomes" id="UP000295633"/>
    </source>
</evidence>
<dbReference type="EMBL" id="SMZX01000001">
    <property type="protein sequence ID" value="TDL45125.1"/>
    <property type="molecule type" value="Genomic_DNA"/>
</dbReference>
<dbReference type="PROSITE" id="PS51178">
    <property type="entry name" value="PASTA"/>
    <property type="match status" value="1"/>
</dbReference>
<evidence type="ECO:0000313" key="11">
    <source>
        <dbReference type="EMBL" id="TDL45125.1"/>
    </source>
</evidence>
<feature type="region of interest" description="Disordered" evidence="9">
    <location>
        <begin position="829"/>
        <end position="890"/>
    </location>
</feature>
<evidence type="ECO:0000256" key="4">
    <source>
        <dbReference type="ARBA" id="ARBA00022679"/>
    </source>
</evidence>
<keyword evidence="1" id="KW-0121">Carboxypeptidase</keyword>
<dbReference type="InterPro" id="IPR001460">
    <property type="entry name" value="PCN-bd_Tpept"/>
</dbReference>
<comment type="catalytic activity">
    <reaction evidence="7">
        <text>Preferential cleavage: (Ac)2-L-Lys-D-Ala-|-D-Ala. Also transpeptidation of peptidyl-alanyl moieties that are N-acyl substituents of D-alanine.</text>
        <dbReference type="EC" id="3.4.16.4"/>
    </reaction>
</comment>
<dbReference type="InterPro" id="IPR036950">
    <property type="entry name" value="PBP_transglycosylase"/>
</dbReference>
<dbReference type="GO" id="GO:0008658">
    <property type="term" value="F:penicillin binding"/>
    <property type="evidence" value="ECO:0007669"/>
    <property type="project" value="InterPro"/>
</dbReference>
<dbReference type="PANTHER" id="PTHR32282:SF33">
    <property type="entry name" value="PEPTIDOGLYCAN GLYCOSYLTRANSFERASE"/>
    <property type="match status" value="1"/>
</dbReference>
<dbReference type="Proteomes" id="UP000295633">
    <property type="component" value="Unassembled WGS sequence"/>
</dbReference>
<dbReference type="SUPFAM" id="SSF56601">
    <property type="entry name" value="beta-lactamase/transpeptidase-like"/>
    <property type="match status" value="1"/>
</dbReference>
<protein>
    <submittedName>
        <fullName evidence="11">PASTA domain-containing protein</fullName>
    </submittedName>
</protein>
<dbReference type="STRING" id="273677.BW34_02632"/>
<organism evidence="11 12">
    <name type="scientific">Microbacterium oleivorans</name>
    <dbReference type="NCBI Taxonomy" id="273677"/>
    <lineage>
        <taxon>Bacteria</taxon>
        <taxon>Bacillati</taxon>
        <taxon>Actinomycetota</taxon>
        <taxon>Actinomycetes</taxon>
        <taxon>Micrococcales</taxon>
        <taxon>Microbacteriaceae</taxon>
        <taxon>Microbacterium</taxon>
    </lineage>
</organism>
<dbReference type="PANTHER" id="PTHR32282">
    <property type="entry name" value="BINDING PROTEIN TRANSPEPTIDASE, PUTATIVE-RELATED"/>
    <property type="match status" value="1"/>
</dbReference>
<dbReference type="Gene3D" id="1.10.3810.10">
    <property type="entry name" value="Biosynthetic peptidoglycan transglycosylase-like"/>
    <property type="match status" value="1"/>
</dbReference>
<dbReference type="InterPro" id="IPR005543">
    <property type="entry name" value="PASTA_dom"/>
</dbReference>
<dbReference type="Pfam" id="PF03793">
    <property type="entry name" value="PASTA"/>
    <property type="match status" value="2"/>
</dbReference>
<dbReference type="RefSeq" id="WP_133398387.1">
    <property type="nucleotide sequence ID" value="NZ_SMZX01000001.1"/>
</dbReference>
<evidence type="ECO:0000256" key="6">
    <source>
        <dbReference type="ARBA" id="ARBA00023268"/>
    </source>
</evidence>
<dbReference type="Pfam" id="PF00905">
    <property type="entry name" value="Transpeptidase"/>
    <property type="match status" value="1"/>
</dbReference>
<dbReference type="GO" id="GO:0009002">
    <property type="term" value="F:serine-type D-Ala-D-Ala carboxypeptidase activity"/>
    <property type="evidence" value="ECO:0007669"/>
    <property type="project" value="UniProtKB-EC"/>
</dbReference>
<proteinExistence type="predicted"/>
<keyword evidence="5" id="KW-0378">Hydrolase</keyword>
<sequence length="890" mass="94088">MPHSKRTATGVLGGLMGLVGLSTVAGLLVSATVTPAIAVSGYAASSAIQMFEDMPSYLKIEKLMLPTTIYAKNDDGKDVKLTEFYDQNRIPVTFDQVTPVMYDAILSSEDKNFYTHGGIDLLGTLGALARNATSSTTRGGSSITQQYVKNVLQQACEAKATDQDQVYACYKESTANEGTSGYQRKIQEMRYAIQLEKKYSKDEILIGYLNIAHFGGSVYGIGAAARHYFDTTPDKLTIEQAAVIAGMVQEPNTLRIDKPGGTITAKDGTQVNGKEDSYRLTTVRRDYVLNRLLEDKKITQAEHDEAIKAPITPKITSRPQGCSEAKDSEFFCAYVTSIIRKDEAFGKTENDRLATLRRGGLKVYTTLDTSLQKKANEAISVVPADVSYMDLGASGVQVEVGTGRVLSMVQNRPWSDQVGEKGTTQVNYNVPTANGGGGHSAGSTYKVFSLINWMQQGHSVNEMLNGRIGKKTVETCDGNTQAVWTGPGKAPDGSNRIGNFERNPGYSGTVARFTKDSLNSGFLTMAEKISVCSTNRVAMDLGVTTGGGGPLDTKNQPYDVLGSQAVAPVDMANAYAAIASNGTLCAAKAIDRVVDADGKEQPIPDTKCERKLSEDVAATAAYVLESVMSASGTGSGARTFDGVPIFGKTGIHEFIHTWMIGSSSKVTTAVWVGNVNAIERNGAWENVRLDEHVESGYKLSRIRNSIWPAMQRAANAEFGGSAFPKPSTELTKRAYAQLPNVVGLDVDAATQRIEAAGFSVTVGDPVASPEAEGTIVAQSPGAGRVVSGTTVTISPSDGKGVVVPGVSGTPQQAAAALNGAGFTNLEQSCKQDDAAPPEGVVTGTDPAAGETVGRDDTITIQYQAKDCGDGGDDGDDRGNGNGNNGNGNGP</sequence>
<dbReference type="InterPro" id="IPR012338">
    <property type="entry name" value="Beta-lactam/transpept-like"/>
</dbReference>
<evidence type="ECO:0000259" key="10">
    <source>
        <dbReference type="PROSITE" id="PS51178"/>
    </source>
</evidence>
<dbReference type="InterPro" id="IPR050396">
    <property type="entry name" value="Glycosyltr_51/Transpeptidase"/>
</dbReference>
<dbReference type="CDD" id="cd06577">
    <property type="entry name" value="PASTA_pknB"/>
    <property type="match status" value="2"/>
</dbReference>
<evidence type="ECO:0000256" key="7">
    <source>
        <dbReference type="ARBA" id="ARBA00034000"/>
    </source>
</evidence>
<gene>
    <name evidence="11" type="ORF">E2R54_01160</name>
</gene>
<dbReference type="GO" id="GO:0006508">
    <property type="term" value="P:proteolysis"/>
    <property type="evidence" value="ECO:0007669"/>
    <property type="project" value="UniProtKB-KW"/>
</dbReference>
<evidence type="ECO:0000256" key="5">
    <source>
        <dbReference type="ARBA" id="ARBA00022801"/>
    </source>
</evidence>
<comment type="catalytic activity">
    <reaction evidence="8">
        <text>[GlcNAc-(1-&gt;4)-Mur2Ac(oyl-L-Ala-gamma-D-Glu-L-Lys-D-Ala-D-Ala)](n)-di-trans,octa-cis-undecaprenyl diphosphate + beta-D-GlcNAc-(1-&gt;4)-Mur2Ac(oyl-L-Ala-gamma-D-Glu-L-Lys-D-Ala-D-Ala)-di-trans,octa-cis-undecaprenyl diphosphate = [GlcNAc-(1-&gt;4)-Mur2Ac(oyl-L-Ala-gamma-D-Glu-L-Lys-D-Ala-D-Ala)](n+1)-di-trans,octa-cis-undecaprenyl diphosphate + di-trans,octa-cis-undecaprenyl diphosphate + H(+)</text>
        <dbReference type="Rhea" id="RHEA:23708"/>
        <dbReference type="Rhea" id="RHEA-COMP:9602"/>
        <dbReference type="Rhea" id="RHEA-COMP:9603"/>
        <dbReference type="ChEBI" id="CHEBI:15378"/>
        <dbReference type="ChEBI" id="CHEBI:58405"/>
        <dbReference type="ChEBI" id="CHEBI:60033"/>
        <dbReference type="ChEBI" id="CHEBI:78435"/>
        <dbReference type="EC" id="2.4.99.28"/>
    </reaction>
</comment>
<dbReference type="InterPro" id="IPR023346">
    <property type="entry name" value="Lysozyme-like_dom_sf"/>
</dbReference>
<evidence type="ECO:0000256" key="8">
    <source>
        <dbReference type="ARBA" id="ARBA00049902"/>
    </source>
</evidence>
<feature type="region of interest" description="Disordered" evidence="9">
    <location>
        <begin position="479"/>
        <end position="498"/>
    </location>
</feature>
<dbReference type="SMART" id="SM00740">
    <property type="entry name" value="PASTA"/>
    <property type="match status" value="2"/>
</dbReference>
<dbReference type="GO" id="GO:0008955">
    <property type="term" value="F:peptidoglycan glycosyltransferase activity"/>
    <property type="evidence" value="ECO:0007669"/>
    <property type="project" value="UniProtKB-EC"/>
</dbReference>
<feature type="compositionally biased region" description="Gly residues" evidence="9">
    <location>
        <begin position="879"/>
        <end position="890"/>
    </location>
</feature>
<keyword evidence="3" id="KW-0328">Glycosyltransferase</keyword>
<accession>A0A4R5YIH4</accession>
<dbReference type="SUPFAM" id="SSF53955">
    <property type="entry name" value="Lysozyme-like"/>
    <property type="match status" value="1"/>
</dbReference>
<keyword evidence="2" id="KW-0645">Protease</keyword>
<name>A0A4R5YIH4_9MICO</name>
<evidence type="ECO:0000256" key="3">
    <source>
        <dbReference type="ARBA" id="ARBA00022676"/>
    </source>
</evidence>
<dbReference type="GO" id="GO:0009252">
    <property type="term" value="P:peptidoglycan biosynthetic process"/>
    <property type="evidence" value="ECO:0007669"/>
    <property type="project" value="TreeGrafter"/>
</dbReference>
<feature type="domain" description="PASTA" evidence="10">
    <location>
        <begin position="732"/>
        <end position="797"/>
    </location>
</feature>
<dbReference type="Gene3D" id="3.40.710.10">
    <property type="entry name" value="DD-peptidase/beta-lactamase superfamily"/>
    <property type="match status" value="1"/>
</dbReference>
<comment type="caution">
    <text evidence="11">The sequence shown here is derived from an EMBL/GenBank/DDBJ whole genome shotgun (WGS) entry which is preliminary data.</text>
</comment>
<dbReference type="Pfam" id="PF00912">
    <property type="entry name" value="Transgly"/>
    <property type="match status" value="1"/>
</dbReference>
<dbReference type="AlphaFoldDB" id="A0A4R5YIH4"/>
<dbReference type="InterPro" id="IPR001264">
    <property type="entry name" value="Glyco_trans_51"/>
</dbReference>
<evidence type="ECO:0000256" key="9">
    <source>
        <dbReference type="SAM" id="MobiDB-lite"/>
    </source>
</evidence>
<reference evidence="11 12" key="1">
    <citation type="submission" date="2019-03" db="EMBL/GenBank/DDBJ databases">
        <title>Genome Sequencing and Assembly of Various Microbes Isolated from Partially Reclaimed Soil and Acid Mine Drainage (AMD) Site.</title>
        <authorList>
            <person name="Steinbock B."/>
            <person name="Bechtold R."/>
            <person name="Sevigny J.L."/>
            <person name="Thomas D."/>
            <person name="Cuthill L.R."/>
            <person name="Aveiro Johannsen E.J."/>
            <person name="Thomas K."/>
            <person name="Ghosh A."/>
        </authorList>
    </citation>
    <scope>NUCLEOTIDE SEQUENCE [LARGE SCALE GENOMIC DNA]</scope>
    <source>
        <strain evidence="11 12">F-B2</strain>
    </source>
</reference>
<keyword evidence="6" id="KW-0511">Multifunctional enzyme</keyword>
<evidence type="ECO:0000256" key="2">
    <source>
        <dbReference type="ARBA" id="ARBA00022670"/>
    </source>
</evidence>
<evidence type="ECO:0000256" key="1">
    <source>
        <dbReference type="ARBA" id="ARBA00022645"/>
    </source>
</evidence>
<dbReference type="Gene3D" id="3.30.10.20">
    <property type="match status" value="2"/>
</dbReference>
<keyword evidence="4" id="KW-0808">Transferase</keyword>
<dbReference type="GO" id="GO:0030288">
    <property type="term" value="C:outer membrane-bounded periplasmic space"/>
    <property type="evidence" value="ECO:0007669"/>
    <property type="project" value="TreeGrafter"/>
</dbReference>